<evidence type="ECO:0000313" key="2">
    <source>
        <dbReference type="Proteomes" id="UP000667802"/>
    </source>
</evidence>
<dbReference type="RefSeq" id="WP_208341055.1">
    <property type="nucleotide sequence ID" value="NZ_CAWQFN010000781.1"/>
</dbReference>
<reference evidence="2" key="1">
    <citation type="journal article" date="2021" name="Science">
        <title>Hunting the eagle killer: A cyanobacterial neurotoxin causes vacuolar myelinopathy.</title>
        <authorList>
            <person name="Breinlinger S."/>
            <person name="Phillips T.J."/>
            <person name="Haram B.N."/>
            <person name="Mares J."/>
            <person name="Martinez Yerena J.A."/>
            <person name="Hrouzek P."/>
            <person name="Sobotka R."/>
            <person name="Henderson W.M."/>
            <person name="Schmieder P."/>
            <person name="Williams S.M."/>
            <person name="Lauderdale J.D."/>
            <person name="Wilde H.D."/>
            <person name="Gerrin W."/>
            <person name="Kust A."/>
            <person name="Washington J.W."/>
            <person name="Wagner C."/>
            <person name="Geier B."/>
            <person name="Liebeke M."/>
            <person name="Enke H."/>
            <person name="Niedermeyer T.H.J."/>
            <person name="Wilde S.B."/>
        </authorList>
    </citation>
    <scope>NUCLEOTIDE SEQUENCE [LARGE SCALE GENOMIC DNA]</scope>
    <source>
        <strain evidence="2">Thurmond2011</strain>
    </source>
</reference>
<sequence length="101" mass="11568">MSNVRNIDSENLSYKLQAIASVVDDAVQDCQGDVIALLAILRKLEQLHQQIRDGAFQKSLPDNRQGLYTLLKDMESLGGWPYIERMRLQAFLAFLQQEMLE</sequence>
<gene>
    <name evidence="1" type="ORF">G7B40_022175</name>
</gene>
<comment type="caution">
    <text evidence="1">The sequence shown here is derived from an EMBL/GenBank/DDBJ whole genome shotgun (WGS) entry which is preliminary data.</text>
</comment>
<proteinExistence type="predicted"/>
<organism evidence="1 2">
    <name type="scientific">Aetokthonos hydrillicola Thurmond2011</name>
    <dbReference type="NCBI Taxonomy" id="2712845"/>
    <lineage>
        <taxon>Bacteria</taxon>
        <taxon>Bacillati</taxon>
        <taxon>Cyanobacteriota</taxon>
        <taxon>Cyanophyceae</taxon>
        <taxon>Nostocales</taxon>
        <taxon>Hapalosiphonaceae</taxon>
        <taxon>Aetokthonos</taxon>
    </lineage>
</organism>
<evidence type="ECO:0000313" key="1">
    <source>
        <dbReference type="EMBL" id="MDR9897251.1"/>
    </source>
</evidence>
<protein>
    <submittedName>
        <fullName evidence="1">Uncharacterized protein</fullName>
    </submittedName>
</protein>
<accession>A0AAP5I997</accession>
<keyword evidence="2" id="KW-1185">Reference proteome</keyword>
<dbReference type="Proteomes" id="UP000667802">
    <property type="component" value="Unassembled WGS sequence"/>
</dbReference>
<dbReference type="AlphaFoldDB" id="A0AAP5I997"/>
<name>A0AAP5I997_9CYAN</name>
<dbReference type="EMBL" id="JAALHA020000011">
    <property type="protein sequence ID" value="MDR9897251.1"/>
    <property type="molecule type" value="Genomic_DNA"/>
</dbReference>